<dbReference type="PANTHER" id="PTHR38776">
    <property type="entry name" value="MLTA-INTERACTING PROTEIN-RELATED"/>
    <property type="match status" value="1"/>
</dbReference>
<keyword evidence="5" id="KW-0998">Cell outer membrane</keyword>
<evidence type="ECO:0000313" key="6">
    <source>
        <dbReference type="EMBL" id="AKH44042.1"/>
    </source>
</evidence>
<evidence type="ECO:0000256" key="1">
    <source>
        <dbReference type="ARBA" id="ARBA00004442"/>
    </source>
</evidence>
<dbReference type="KEGG" id="aay:WYH_03022"/>
<organism evidence="6 7">
    <name type="scientific">Croceibacterium atlanticum</name>
    <dbReference type="NCBI Taxonomy" id="1267766"/>
    <lineage>
        <taxon>Bacteria</taxon>
        <taxon>Pseudomonadati</taxon>
        <taxon>Pseudomonadota</taxon>
        <taxon>Alphaproteobacteria</taxon>
        <taxon>Sphingomonadales</taxon>
        <taxon>Erythrobacteraceae</taxon>
        <taxon>Croceibacterium</taxon>
    </lineage>
</organism>
<keyword evidence="4" id="KW-0472">Membrane</keyword>
<dbReference type="PATRIC" id="fig|1267766.3.peg.3058"/>
<dbReference type="OrthoDB" id="5462484at2"/>
<evidence type="ECO:0000256" key="4">
    <source>
        <dbReference type="ARBA" id="ARBA00023136"/>
    </source>
</evidence>
<dbReference type="RefSeq" id="WP_082348023.1">
    <property type="nucleotide sequence ID" value="NZ_CP011452.2"/>
</dbReference>
<comment type="similarity">
    <text evidence="2">Belongs to the MipA/OmpV family.</text>
</comment>
<name>A0A0F7KXU9_9SPHN</name>
<dbReference type="Pfam" id="PF06629">
    <property type="entry name" value="MipA"/>
    <property type="match status" value="1"/>
</dbReference>
<accession>A0A0F7KXU9</accession>
<dbReference type="PANTHER" id="PTHR38776:SF1">
    <property type="entry name" value="MLTA-INTERACTING PROTEIN-RELATED"/>
    <property type="match status" value="1"/>
</dbReference>
<dbReference type="AlphaFoldDB" id="A0A0F7KXU9"/>
<evidence type="ECO:0000313" key="7">
    <source>
        <dbReference type="Proteomes" id="UP000034392"/>
    </source>
</evidence>
<gene>
    <name evidence="6" type="ORF">WYH_03022</name>
</gene>
<comment type="subcellular location">
    <subcellularLocation>
        <location evidence="1">Cell outer membrane</location>
    </subcellularLocation>
</comment>
<evidence type="ECO:0000256" key="2">
    <source>
        <dbReference type="ARBA" id="ARBA00005722"/>
    </source>
</evidence>
<evidence type="ECO:0000256" key="5">
    <source>
        <dbReference type="ARBA" id="ARBA00023237"/>
    </source>
</evidence>
<sequence>MKNIVAAMGGAVLLAAAPAHGQSVGGAGGEGGESAFDGDYLSIGIGAAYGPSYDGSDDYVVSPAPILQGSFRGVDINPRAAGLALDFIQDGDGTVGFDLGVAGRVRMNRARQIEDEVVKSLGELDTAIEFGPSAGISFSQLLNPYDSLTISGDALWDVAGAHDGMTLNPTISYFTPFSRGMAGSLSFSAEYADDDFADYYYSITPAQEAASGLPAFQADKGFTRAGATLLLAVDLDGDLQNGGFSLVGIGSYSRMLGDAKDSPITSIRGSADQWMGALGIGYTF</sequence>
<dbReference type="EMBL" id="CP011452">
    <property type="protein sequence ID" value="AKH44042.1"/>
    <property type="molecule type" value="Genomic_DNA"/>
</dbReference>
<evidence type="ECO:0000256" key="3">
    <source>
        <dbReference type="ARBA" id="ARBA00022729"/>
    </source>
</evidence>
<dbReference type="Proteomes" id="UP000034392">
    <property type="component" value="Chromosome"/>
</dbReference>
<dbReference type="GO" id="GO:0009279">
    <property type="term" value="C:cell outer membrane"/>
    <property type="evidence" value="ECO:0007669"/>
    <property type="project" value="UniProtKB-SubCell"/>
</dbReference>
<dbReference type="InterPro" id="IPR010583">
    <property type="entry name" value="MipA"/>
</dbReference>
<keyword evidence="7" id="KW-1185">Reference proteome</keyword>
<dbReference type="STRING" id="1267766.WYH_03022"/>
<proteinExistence type="inferred from homology"/>
<protein>
    <submittedName>
        <fullName evidence="6">MltA-interacting protein MipA</fullName>
    </submittedName>
</protein>
<reference evidence="6" key="1">
    <citation type="submission" date="2015-05" db="EMBL/GenBank/DDBJ databases">
        <title>The complete genome of Altererythrobacter atlanticus strain 26DY36.</title>
        <authorList>
            <person name="Wu Y.-H."/>
            <person name="Cheng H."/>
            <person name="Wu X.-W."/>
        </authorList>
    </citation>
    <scope>NUCLEOTIDE SEQUENCE [LARGE SCALE GENOMIC DNA]</scope>
    <source>
        <strain evidence="6">26DY36</strain>
    </source>
</reference>
<keyword evidence="3" id="KW-0732">Signal</keyword>